<reference evidence="10 11" key="1">
    <citation type="submission" date="2020-08" db="EMBL/GenBank/DDBJ databases">
        <title>Genomic Encyclopedia of Archaeal and Bacterial Type Strains, Phase II (KMG-II): from individual species to whole genera.</title>
        <authorList>
            <person name="Goeker M."/>
        </authorList>
    </citation>
    <scope>NUCLEOTIDE SEQUENCE [LARGE SCALE GENOMIC DNA]</scope>
    <source>
        <strain evidence="10 11">DSM 23288</strain>
    </source>
</reference>
<feature type="compositionally biased region" description="Low complexity" evidence="7">
    <location>
        <begin position="525"/>
        <end position="539"/>
    </location>
</feature>
<feature type="transmembrane region" description="Helical" evidence="8">
    <location>
        <begin position="116"/>
        <end position="137"/>
    </location>
</feature>
<dbReference type="NCBIfam" id="TIGR00711">
    <property type="entry name" value="efflux_EmrB"/>
    <property type="match status" value="1"/>
</dbReference>
<sequence length="547" mass="56135">MSGPDAAPTAPPPDAEPLPRHVLVVAGVVVLGAFMTILDTTIVNVAINDLGRDFDVSLSTIQWVSTAYLLALATVIPLTGWAADRFGTKRLWMSSVALFVLGSALCGLAWDAHSLIAFRVLQGIGGGMVMPAGMTVLAQTAGPARVGRVMSVVGVPMLLGPILGPVLGGWLVDDVSWRWIFYVNVPIGMVALPLAWRILEADVPRPHMRLDVLGVLLLSPGLALFVYGLAETSASGGLGALRAWLPMTAGIALVVLFVLHALRSDHPLLDLRLFKQRAFAAAAGVTFLFGTAMFGAMLLFPLYYQVVRGESALDAGLLMAPQGLGAAMMMPISGRIVDRGAAGRVVLCGLPLVALGYFSYTQLGADTSYVLLALSLWVAGLGVGATMMPAMAAAYQTLSHAAVPRATTTLNIIVRVGGSIGTALFAVVLQHQIRGALPAAGTGAAGGESGLGALSAIPDAVRDRLTPALSDAFAHTFWWPVAFLLVALIPALLLPRRRPAAPVPSGAGPGEPVGAAGVPAGGDGARPPASGPGVPAPGGSTAGAGRR</sequence>
<feature type="transmembrane region" description="Helical" evidence="8">
    <location>
        <begin position="179"/>
        <end position="198"/>
    </location>
</feature>
<feature type="region of interest" description="Disordered" evidence="7">
    <location>
        <begin position="501"/>
        <end position="547"/>
    </location>
</feature>
<feature type="transmembrane region" description="Helical" evidence="8">
    <location>
        <begin position="91"/>
        <end position="110"/>
    </location>
</feature>
<dbReference type="InterPro" id="IPR011701">
    <property type="entry name" value="MFS"/>
</dbReference>
<gene>
    <name evidence="10" type="ORF">BDZ31_002181</name>
</gene>
<feature type="transmembrane region" description="Helical" evidence="8">
    <location>
        <begin position="369"/>
        <end position="391"/>
    </location>
</feature>
<dbReference type="RefSeq" id="WP_183341888.1">
    <property type="nucleotide sequence ID" value="NZ_JACHNU010000002.1"/>
</dbReference>
<keyword evidence="2" id="KW-0813">Transport</keyword>
<dbReference type="PANTHER" id="PTHR23501:SF1">
    <property type="entry name" value="TRANSPORT PROTEIN HSRA-RELATED"/>
    <property type="match status" value="1"/>
</dbReference>
<feature type="transmembrane region" description="Helical" evidence="8">
    <location>
        <begin position="477"/>
        <end position="494"/>
    </location>
</feature>
<dbReference type="Pfam" id="PF07690">
    <property type="entry name" value="MFS_1"/>
    <property type="match status" value="1"/>
</dbReference>
<dbReference type="Gene3D" id="1.20.1250.20">
    <property type="entry name" value="MFS general substrate transporter like domains"/>
    <property type="match status" value="1"/>
</dbReference>
<evidence type="ECO:0000259" key="9">
    <source>
        <dbReference type="PROSITE" id="PS50850"/>
    </source>
</evidence>
<dbReference type="CDD" id="cd17503">
    <property type="entry name" value="MFS_LmrB_MDR_like"/>
    <property type="match status" value="1"/>
</dbReference>
<keyword evidence="4 8" id="KW-0812">Transmembrane</keyword>
<dbReference type="PANTHER" id="PTHR23501">
    <property type="entry name" value="MAJOR FACILITATOR SUPERFAMILY"/>
    <property type="match status" value="1"/>
</dbReference>
<keyword evidence="11" id="KW-1185">Reference proteome</keyword>
<dbReference type="InterPro" id="IPR036259">
    <property type="entry name" value="MFS_trans_sf"/>
</dbReference>
<name>A0A840IE28_9ACTN</name>
<feature type="transmembrane region" description="Helical" evidence="8">
    <location>
        <begin position="149"/>
        <end position="167"/>
    </location>
</feature>
<evidence type="ECO:0000256" key="1">
    <source>
        <dbReference type="ARBA" id="ARBA00004651"/>
    </source>
</evidence>
<dbReference type="InterPro" id="IPR004638">
    <property type="entry name" value="EmrB-like"/>
</dbReference>
<dbReference type="SUPFAM" id="SSF103473">
    <property type="entry name" value="MFS general substrate transporter"/>
    <property type="match status" value="1"/>
</dbReference>
<comment type="subcellular location">
    <subcellularLocation>
        <location evidence="1">Cell membrane</location>
        <topology evidence="1">Multi-pass membrane protein</topology>
    </subcellularLocation>
</comment>
<dbReference type="PROSITE" id="PS50850">
    <property type="entry name" value="MFS"/>
    <property type="match status" value="1"/>
</dbReference>
<comment type="caution">
    <text evidence="10">The sequence shown here is derived from an EMBL/GenBank/DDBJ whole genome shotgun (WGS) entry which is preliminary data.</text>
</comment>
<feature type="transmembrane region" description="Helical" evidence="8">
    <location>
        <begin position="22"/>
        <end position="47"/>
    </location>
</feature>
<keyword evidence="6 8" id="KW-0472">Membrane</keyword>
<evidence type="ECO:0000256" key="3">
    <source>
        <dbReference type="ARBA" id="ARBA00022475"/>
    </source>
</evidence>
<evidence type="ECO:0000256" key="4">
    <source>
        <dbReference type="ARBA" id="ARBA00022692"/>
    </source>
</evidence>
<feature type="transmembrane region" description="Helical" evidence="8">
    <location>
        <begin position="345"/>
        <end position="363"/>
    </location>
</feature>
<dbReference type="GO" id="GO:0022857">
    <property type="term" value="F:transmembrane transporter activity"/>
    <property type="evidence" value="ECO:0007669"/>
    <property type="project" value="InterPro"/>
</dbReference>
<evidence type="ECO:0000313" key="11">
    <source>
        <dbReference type="Proteomes" id="UP000585272"/>
    </source>
</evidence>
<accession>A0A840IE28</accession>
<evidence type="ECO:0000256" key="6">
    <source>
        <dbReference type="ARBA" id="ARBA00023136"/>
    </source>
</evidence>
<feature type="compositionally biased region" description="Low complexity" evidence="7">
    <location>
        <begin position="503"/>
        <end position="518"/>
    </location>
</feature>
<feature type="domain" description="Major facilitator superfamily (MFS) profile" evidence="9">
    <location>
        <begin position="25"/>
        <end position="499"/>
    </location>
</feature>
<dbReference type="GO" id="GO:0005886">
    <property type="term" value="C:plasma membrane"/>
    <property type="evidence" value="ECO:0007669"/>
    <property type="project" value="UniProtKB-SubCell"/>
</dbReference>
<evidence type="ECO:0000256" key="7">
    <source>
        <dbReference type="SAM" id="MobiDB-lite"/>
    </source>
</evidence>
<evidence type="ECO:0000256" key="5">
    <source>
        <dbReference type="ARBA" id="ARBA00022989"/>
    </source>
</evidence>
<organism evidence="10 11">
    <name type="scientific">Conexibacter arvalis</name>
    <dbReference type="NCBI Taxonomy" id="912552"/>
    <lineage>
        <taxon>Bacteria</taxon>
        <taxon>Bacillati</taxon>
        <taxon>Actinomycetota</taxon>
        <taxon>Thermoleophilia</taxon>
        <taxon>Solirubrobacterales</taxon>
        <taxon>Conexibacteraceae</taxon>
        <taxon>Conexibacter</taxon>
    </lineage>
</organism>
<keyword evidence="5 8" id="KW-1133">Transmembrane helix</keyword>
<dbReference type="Gene3D" id="1.20.1720.10">
    <property type="entry name" value="Multidrug resistance protein D"/>
    <property type="match status" value="1"/>
</dbReference>
<protein>
    <submittedName>
        <fullName evidence="10">EmrB/QacA subfamily drug resistance transporter</fullName>
    </submittedName>
</protein>
<feature type="transmembrane region" description="Helical" evidence="8">
    <location>
        <begin position="210"/>
        <end position="229"/>
    </location>
</feature>
<feature type="transmembrane region" description="Helical" evidence="8">
    <location>
        <begin position="412"/>
        <end position="433"/>
    </location>
</feature>
<evidence type="ECO:0000256" key="2">
    <source>
        <dbReference type="ARBA" id="ARBA00022448"/>
    </source>
</evidence>
<feature type="transmembrane region" description="Helical" evidence="8">
    <location>
        <begin position="67"/>
        <end position="84"/>
    </location>
</feature>
<evidence type="ECO:0000313" key="10">
    <source>
        <dbReference type="EMBL" id="MBB4662595.1"/>
    </source>
</evidence>
<feature type="transmembrane region" description="Helical" evidence="8">
    <location>
        <begin position="279"/>
        <end position="303"/>
    </location>
</feature>
<proteinExistence type="predicted"/>
<feature type="transmembrane region" description="Helical" evidence="8">
    <location>
        <begin position="241"/>
        <end position="259"/>
    </location>
</feature>
<feature type="transmembrane region" description="Helical" evidence="8">
    <location>
        <begin position="315"/>
        <end position="333"/>
    </location>
</feature>
<dbReference type="Proteomes" id="UP000585272">
    <property type="component" value="Unassembled WGS sequence"/>
</dbReference>
<dbReference type="EMBL" id="JACHNU010000002">
    <property type="protein sequence ID" value="MBB4662595.1"/>
    <property type="molecule type" value="Genomic_DNA"/>
</dbReference>
<dbReference type="PRINTS" id="PR01036">
    <property type="entry name" value="TCRTETB"/>
</dbReference>
<dbReference type="InterPro" id="IPR020846">
    <property type="entry name" value="MFS_dom"/>
</dbReference>
<keyword evidence="3" id="KW-1003">Cell membrane</keyword>
<evidence type="ECO:0000256" key="8">
    <source>
        <dbReference type="SAM" id="Phobius"/>
    </source>
</evidence>
<dbReference type="AlphaFoldDB" id="A0A840IE28"/>